<accession>A0ABS4J535</accession>
<name>A0ABS4J535_9BACL</name>
<reference evidence="1 2" key="1">
    <citation type="submission" date="2021-03" db="EMBL/GenBank/DDBJ databases">
        <title>Genomic Encyclopedia of Type Strains, Phase IV (KMG-IV): sequencing the most valuable type-strain genomes for metagenomic binning, comparative biology and taxonomic classification.</title>
        <authorList>
            <person name="Goeker M."/>
        </authorList>
    </citation>
    <scope>NUCLEOTIDE SEQUENCE [LARGE SCALE GENOMIC DNA]</scope>
    <source>
        <strain evidence="1 2">DSM 26048</strain>
    </source>
</reference>
<dbReference type="EMBL" id="JAGGLB010000029">
    <property type="protein sequence ID" value="MBP1994938.1"/>
    <property type="molecule type" value="Genomic_DNA"/>
</dbReference>
<keyword evidence="2" id="KW-1185">Reference proteome</keyword>
<comment type="caution">
    <text evidence="1">The sequence shown here is derived from an EMBL/GenBank/DDBJ whole genome shotgun (WGS) entry which is preliminary data.</text>
</comment>
<dbReference type="Gene3D" id="3.40.50.850">
    <property type="entry name" value="Isochorismatase-like"/>
    <property type="match status" value="1"/>
</dbReference>
<dbReference type="RefSeq" id="WP_209976763.1">
    <property type="nucleotide sequence ID" value="NZ_JAGGLB010000029.1"/>
</dbReference>
<protein>
    <recommendedName>
        <fullName evidence="3">Isochorismatase family protein</fullName>
    </recommendedName>
</protein>
<evidence type="ECO:0000313" key="2">
    <source>
        <dbReference type="Proteomes" id="UP001519287"/>
    </source>
</evidence>
<evidence type="ECO:0000313" key="1">
    <source>
        <dbReference type="EMBL" id="MBP1994938.1"/>
    </source>
</evidence>
<gene>
    <name evidence="1" type="ORF">J2Z66_006579</name>
</gene>
<dbReference type="InterPro" id="IPR036380">
    <property type="entry name" value="Isochorismatase-like_sf"/>
</dbReference>
<evidence type="ECO:0008006" key="3">
    <source>
        <dbReference type="Google" id="ProtNLM"/>
    </source>
</evidence>
<organism evidence="1 2">
    <name type="scientific">Paenibacillus eucommiae</name>
    <dbReference type="NCBI Taxonomy" id="1355755"/>
    <lineage>
        <taxon>Bacteria</taxon>
        <taxon>Bacillati</taxon>
        <taxon>Bacillota</taxon>
        <taxon>Bacilli</taxon>
        <taxon>Bacillales</taxon>
        <taxon>Paenibacillaceae</taxon>
        <taxon>Paenibacillus</taxon>
    </lineage>
</organism>
<dbReference type="Proteomes" id="UP001519287">
    <property type="component" value="Unassembled WGS sequence"/>
</dbReference>
<sequence length="276" mass="30874">MGIVQVETNYYQQFDADLSRDVPGEGYGGWQRAELPLDLERTAVVVMHAWNIGSPEQNPGEFRAVEYVPRSYTISRELFPNLLDSVRRAGMKLFHVVGGPDYYTHYPGYRLAADLAGTEPEAPERIADDEVQAALRTFRSDRVYPGSNNREDMERCAPYVDFLPEAKPQGDEDVAATSRQLFALCKHYGISHLIYTGFAINGCLLFSPGGMADMTKHGILCSTIRQAVTAVENKETARLQLNKEEGLWRVALLFGFVYDVNDLTAAINGEEHEDLS</sequence>
<proteinExistence type="predicted"/>